<keyword evidence="1" id="KW-0812">Transmembrane</keyword>
<keyword evidence="3" id="KW-1185">Reference proteome</keyword>
<feature type="non-terminal residue" evidence="2">
    <location>
        <position position="1"/>
    </location>
</feature>
<feature type="transmembrane region" description="Helical" evidence="1">
    <location>
        <begin position="15"/>
        <end position="34"/>
    </location>
</feature>
<gene>
    <name evidence="2" type="ORF">PFISCL1PPCAC_383</name>
</gene>
<feature type="transmembrane region" description="Helical" evidence="1">
    <location>
        <begin position="128"/>
        <end position="146"/>
    </location>
</feature>
<accession>A0AAV5UPP0</accession>
<proteinExistence type="predicted"/>
<comment type="caution">
    <text evidence="2">The sequence shown here is derived from an EMBL/GenBank/DDBJ whole genome shotgun (WGS) entry which is preliminary data.</text>
</comment>
<feature type="transmembrane region" description="Helical" evidence="1">
    <location>
        <begin position="39"/>
        <end position="57"/>
    </location>
</feature>
<evidence type="ECO:0000256" key="1">
    <source>
        <dbReference type="SAM" id="Phobius"/>
    </source>
</evidence>
<name>A0AAV5UPP0_9BILA</name>
<dbReference type="EMBL" id="BTSY01000001">
    <property type="protein sequence ID" value="GMT09086.1"/>
    <property type="molecule type" value="Genomic_DNA"/>
</dbReference>
<organism evidence="2 3">
    <name type="scientific">Pristionchus fissidentatus</name>
    <dbReference type="NCBI Taxonomy" id="1538716"/>
    <lineage>
        <taxon>Eukaryota</taxon>
        <taxon>Metazoa</taxon>
        <taxon>Ecdysozoa</taxon>
        <taxon>Nematoda</taxon>
        <taxon>Chromadorea</taxon>
        <taxon>Rhabditida</taxon>
        <taxon>Rhabditina</taxon>
        <taxon>Diplogasteromorpha</taxon>
        <taxon>Diplogasteroidea</taxon>
        <taxon>Neodiplogasteridae</taxon>
        <taxon>Pristionchus</taxon>
    </lineage>
</organism>
<feature type="transmembrane region" description="Helical" evidence="1">
    <location>
        <begin position="63"/>
        <end position="86"/>
    </location>
</feature>
<evidence type="ECO:0000313" key="3">
    <source>
        <dbReference type="Proteomes" id="UP001432322"/>
    </source>
</evidence>
<reference evidence="2" key="1">
    <citation type="submission" date="2023-10" db="EMBL/GenBank/DDBJ databases">
        <title>Genome assembly of Pristionchus species.</title>
        <authorList>
            <person name="Yoshida K."/>
            <person name="Sommer R.J."/>
        </authorList>
    </citation>
    <scope>NUCLEOTIDE SEQUENCE</scope>
    <source>
        <strain evidence="2">RS5133</strain>
    </source>
</reference>
<evidence type="ECO:0008006" key="4">
    <source>
        <dbReference type="Google" id="ProtNLM"/>
    </source>
</evidence>
<keyword evidence="1" id="KW-0472">Membrane</keyword>
<protein>
    <recommendedName>
        <fullName evidence="4">G protein-coupled receptor</fullName>
    </recommendedName>
</protein>
<keyword evidence="1" id="KW-1133">Transmembrane helix</keyword>
<evidence type="ECO:0000313" key="2">
    <source>
        <dbReference type="EMBL" id="GMT09086.1"/>
    </source>
</evidence>
<dbReference type="AlphaFoldDB" id="A0AAV5UPP0"/>
<sequence length="197" mass="22262">QSSSSYKDAICANEHFWTLLIIIAIPLSIVANWFDRKRALLFLFVFYATLNIVELKTHDFTQITWTLNLLTAISLVLRNQILLIAFDQVKPYKRSLVIATAHTLDIIAVHQNDIFVGISESTKQFKEVILITDVVLACVLALTYFVKYKDISGYVQVSPSGDENGTISSRTLKIREQLNSVAQVAVITFIGFPLWHT</sequence>
<dbReference type="Proteomes" id="UP001432322">
    <property type="component" value="Unassembled WGS sequence"/>
</dbReference>